<name>A0A3M0CXL7_9PROT</name>
<evidence type="ECO:0000313" key="1">
    <source>
        <dbReference type="EMBL" id="RMB12349.1"/>
    </source>
</evidence>
<dbReference type="EMBL" id="REFR01000009">
    <property type="protein sequence ID" value="RMB12349.1"/>
    <property type="molecule type" value="Genomic_DNA"/>
</dbReference>
<dbReference type="Proteomes" id="UP000271227">
    <property type="component" value="Unassembled WGS sequence"/>
</dbReference>
<keyword evidence="2" id="KW-1185">Reference proteome</keyword>
<evidence type="ECO:0008006" key="3">
    <source>
        <dbReference type="Google" id="ProtNLM"/>
    </source>
</evidence>
<accession>A0A3M0CXL7</accession>
<dbReference type="RefSeq" id="WP_121937530.1">
    <property type="nucleotide sequence ID" value="NZ_REFR01000009.1"/>
</dbReference>
<gene>
    <name evidence="1" type="ORF">BXY39_0845</name>
</gene>
<comment type="caution">
    <text evidence="1">The sequence shown here is derived from an EMBL/GenBank/DDBJ whole genome shotgun (WGS) entry which is preliminary data.</text>
</comment>
<dbReference type="InParanoid" id="A0A3M0CXL7"/>
<dbReference type="OrthoDB" id="3397773at2"/>
<sequence>MLPFSINMRDRKLYFLDRDITALSWEPALDVRAILCETPLFEMDMTDETLHTRQTDVPVTFLFHPSFCHSTLLTALLHENGLTAINELLLLHQLESEMESGNPDGLRPVIHFTLETVFHLNEDRPFICKLDTLLLADLLVACYPNAQTILLMPSLEQFLFHILDKYKRQAWCEDQFFRYRKLCGLQRIQPKNDLEYIVALWDCSAHILQRIADRQPSLFIQSGDLLADPEATLRKCCAFFGHGPDRISLDAMGYHSKTRGRFLPEDYAGLLREFCDRRPHMIETAHMYRSQLCRERKI</sequence>
<proteinExistence type="predicted"/>
<reference evidence="1 2" key="1">
    <citation type="submission" date="2018-10" db="EMBL/GenBank/DDBJ databases">
        <title>Genomic Encyclopedia of Archaeal and Bacterial Type Strains, Phase II (KMG-II): from individual species to whole genera.</title>
        <authorList>
            <person name="Goeker M."/>
        </authorList>
    </citation>
    <scope>NUCLEOTIDE SEQUENCE [LARGE SCALE GENOMIC DNA]</scope>
    <source>
        <strain evidence="1 2">DSM 25217</strain>
    </source>
</reference>
<dbReference type="InterPro" id="IPR027417">
    <property type="entry name" value="P-loop_NTPase"/>
</dbReference>
<organism evidence="1 2">
    <name type="scientific">Eilatimonas milleporae</name>
    <dbReference type="NCBI Taxonomy" id="911205"/>
    <lineage>
        <taxon>Bacteria</taxon>
        <taxon>Pseudomonadati</taxon>
        <taxon>Pseudomonadota</taxon>
        <taxon>Alphaproteobacteria</taxon>
        <taxon>Kordiimonadales</taxon>
        <taxon>Kordiimonadaceae</taxon>
        <taxon>Eilatimonas</taxon>
    </lineage>
</organism>
<protein>
    <recommendedName>
        <fullName evidence="3">Sulfotransferase family protein</fullName>
    </recommendedName>
</protein>
<dbReference type="SUPFAM" id="SSF52540">
    <property type="entry name" value="P-loop containing nucleoside triphosphate hydrolases"/>
    <property type="match status" value="1"/>
</dbReference>
<dbReference type="Gene3D" id="3.40.50.300">
    <property type="entry name" value="P-loop containing nucleotide triphosphate hydrolases"/>
    <property type="match status" value="1"/>
</dbReference>
<evidence type="ECO:0000313" key="2">
    <source>
        <dbReference type="Proteomes" id="UP000271227"/>
    </source>
</evidence>
<dbReference type="AlphaFoldDB" id="A0A3M0CXL7"/>